<dbReference type="AlphaFoldDB" id="A0AAE0ZXJ1"/>
<evidence type="ECO:0000313" key="2">
    <source>
        <dbReference type="Proteomes" id="UP001283361"/>
    </source>
</evidence>
<keyword evidence="2" id="KW-1185">Reference proteome</keyword>
<comment type="caution">
    <text evidence="1">The sequence shown here is derived from an EMBL/GenBank/DDBJ whole genome shotgun (WGS) entry which is preliminary data.</text>
</comment>
<accession>A0AAE0ZXJ1</accession>
<dbReference type="Proteomes" id="UP001283361">
    <property type="component" value="Unassembled WGS sequence"/>
</dbReference>
<evidence type="ECO:0000313" key="1">
    <source>
        <dbReference type="EMBL" id="KAK3776442.1"/>
    </source>
</evidence>
<proteinExistence type="predicted"/>
<sequence length="125" mass="14088">MSVSDAFKTRLQDKKRSSTLVKCSAIVVSFWIWTCDATDCHIPAHIDDIETTAQSRFEHFSSRHGQCNMFEILNSAPAEELGLAPNSLRHLLVAQFRHVVNHERLTPNQAVGQGQFYLRSNTSGM</sequence>
<reference evidence="1" key="1">
    <citation type="journal article" date="2023" name="G3 (Bethesda)">
        <title>A reference genome for the long-term kleptoplast-retaining sea slug Elysia crispata morphotype clarki.</title>
        <authorList>
            <person name="Eastman K.E."/>
            <person name="Pendleton A.L."/>
            <person name="Shaikh M.A."/>
            <person name="Suttiyut T."/>
            <person name="Ogas R."/>
            <person name="Tomko P."/>
            <person name="Gavelis G."/>
            <person name="Widhalm J.R."/>
            <person name="Wisecaver J.H."/>
        </authorList>
    </citation>
    <scope>NUCLEOTIDE SEQUENCE</scope>
    <source>
        <strain evidence="1">ECLA1</strain>
    </source>
</reference>
<name>A0AAE0ZXJ1_9GAST</name>
<protein>
    <submittedName>
        <fullName evidence="1">Uncharacterized protein</fullName>
    </submittedName>
</protein>
<dbReference type="EMBL" id="JAWDGP010003216">
    <property type="protein sequence ID" value="KAK3776442.1"/>
    <property type="molecule type" value="Genomic_DNA"/>
</dbReference>
<gene>
    <name evidence="1" type="ORF">RRG08_023794</name>
</gene>
<organism evidence="1 2">
    <name type="scientific">Elysia crispata</name>
    <name type="common">lettuce slug</name>
    <dbReference type="NCBI Taxonomy" id="231223"/>
    <lineage>
        <taxon>Eukaryota</taxon>
        <taxon>Metazoa</taxon>
        <taxon>Spiralia</taxon>
        <taxon>Lophotrochozoa</taxon>
        <taxon>Mollusca</taxon>
        <taxon>Gastropoda</taxon>
        <taxon>Heterobranchia</taxon>
        <taxon>Euthyneura</taxon>
        <taxon>Panpulmonata</taxon>
        <taxon>Sacoglossa</taxon>
        <taxon>Placobranchoidea</taxon>
        <taxon>Plakobranchidae</taxon>
        <taxon>Elysia</taxon>
    </lineage>
</organism>